<dbReference type="Proteomes" id="UP000307000">
    <property type="component" value="Chromosome"/>
</dbReference>
<keyword evidence="2" id="KW-1185">Reference proteome</keyword>
<gene>
    <name evidence="1" type="ORF">GcLGCM259_2469</name>
</gene>
<evidence type="ECO:0000313" key="2">
    <source>
        <dbReference type="Proteomes" id="UP000307000"/>
    </source>
</evidence>
<evidence type="ECO:0000313" key="1">
    <source>
        <dbReference type="EMBL" id="QCY48176.1"/>
    </source>
</evidence>
<dbReference type="EMBL" id="CP034412">
    <property type="protein sequence ID" value="QCY48176.1"/>
    <property type="molecule type" value="Genomic_DNA"/>
</dbReference>
<protein>
    <submittedName>
        <fullName evidence="1">Uncharacterized protein</fullName>
    </submittedName>
</protein>
<sequence length="154" mass="16727">MTTNHLEHLDHPPAGKAWSRKLSEVARYARYQCGGRADVHSCQCSITGDPGQLVINFACTATDERYVADLMQFVNDELLPQLEQVIGIQFEVRNLQFAVQGQHPAPAVAAGRAAQAGTAEAGWLIDPFSTDEQPIIASPALRSDATQAQKKILS</sequence>
<dbReference type="KEGG" id="gcr:GcLGCM259_2469"/>
<dbReference type="AlphaFoldDB" id="A0A5B7WVM2"/>
<accession>A0A5B7WVM2</accession>
<reference evidence="1 2" key="1">
    <citation type="submission" date="2018-12" db="EMBL/GenBank/DDBJ databases">
        <title>Complete Genome Sequence of Glutamicibacter creatinolyticus strain LGCM259,isolated from an abscess of a 12-year-old mare in Italy.</title>
        <authorList>
            <person name="Santos R.G."/>
            <person name="Silva A.L."/>
            <person name="Seyffert N."/>
            <person name="Castro T.L.P."/>
            <person name="Attili A.R."/>
            <person name="Rifici C."/>
            <person name="Mazzullo G."/>
            <person name="Brenig B."/>
            <person name="Venanzi F."/>
            <person name="Azevedo V."/>
        </authorList>
    </citation>
    <scope>NUCLEOTIDE SEQUENCE [LARGE SCALE GENOMIC DNA]</scope>
    <source>
        <strain evidence="1 2">LGCM 259</strain>
    </source>
</reference>
<name>A0A5B7WVM2_9MICC</name>
<proteinExistence type="predicted"/>
<dbReference type="RefSeq" id="WP_138926817.1">
    <property type="nucleotide sequence ID" value="NZ_CP034412.1"/>
</dbReference>
<organism evidence="1 2">
    <name type="scientific">Glutamicibacter creatinolyticus</name>
    <dbReference type="NCBI Taxonomy" id="162496"/>
    <lineage>
        <taxon>Bacteria</taxon>
        <taxon>Bacillati</taxon>
        <taxon>Actinomycetota</taxon>
        <taxon>Actinomycetes</taxon>
        <taxon>Micrococcales</taxon>
        <taxon>Micrococcaceae</taxon>
        <taxon>Glutamicibacter</taxon>
    </lineage>
</organism>